<reference evidence="9 10" key="1">
    <citation type="journal article" date="2019" name="Sci. Rep.">
        <title>Comparative genomics of chytrid fungi reveal insights into the obligate biotrophic and pathogenic lifestyle of Synchytrium endobioticum.</title>
        <authorList>
            <person name="van de Vossenberg B.T.L.H."/>
            <person name="Warris S."/>
            <person name="Nguyen H.D.T."/>
            <person name="van Gent-Pelzer M.P.E."/>
            <person name="Joly D.L."/>
            <person name="van de Geest H.C."/>
            <person name="Bonants P.J.M."/>
            <person name="Smith D.S."/>
            <person name="Levesque C.A."/>
            <person name="van der Lee T.A.J."/>
        </authorList>
    </citation>
    <scope>NUCLEOTIDE SEQUENCE [LARGE SCALE GENOMIC DNA]</scope>
    <source>
        <strain evidence="9 10">JEL517</strain>
    </source>
</reference>
<feature type="compositionally biased region" description="Low complexity" evidence="7">
    <location>
        <begin position="1903"/>
        <end position="1914"/>
    </location>
</feature>
<proteinExistence type="inferred from homology"/>
<dbReference type="Pfam" id="PF00632">
    <property type="entry name" value="HECT"/>
    <property type="match status" value="1"/>
</dbReference>
<keyword evidence="5 6" id="KW-0833">Ubl conjugation pathway</keyword>
<feature type="region of interest" description="Disordered" evidence="7">
    <location>
        <begin position="1513"/>
        <end position="1542"/>
    </location>
</feature>
<protein>
    <recommendedName>
        <fullName evidence="3">HECT-type E3 ubiquitin transferase</fullName>
        <ecNumber evidence="3">2.3.2.26</ecNumber>
    </recommendedName>
</protein>
<accession>A0A507C396</accession>
<evidence type="ECO:0000256" key="5">
    <source>
        <dbReference type="ARBA" id="ARBA00022786"/>
    </source>
</evidence>
<feature type="compositionally biased region" description="Low complexity" evidence="7">
    <location>
        <begin position="1091"/>
        <end position="1105"/>
    </location>
</feature>
<feature type="compositionally biased region" description="Low complexity" evidence="7">
    <location>
        <begin position="1072"/>
        <end position="1083"/>
    </location>
</feature>
<gene>
    <name evidence="9" type="ORF">SmJEL517_g03609</name>
</gene>
<dbReference type="STRING" id="1806994.A0A507C396"/>
<feature type="compositionally biased region" description="Acidic residues" evidence="7">
    <location>
        <begin position="297"/>
        <end position="309"/>
    </location>
</feature>
<dbReference type="RefSeq" id="XP_031024494.1">
    <property type="nucleotide sequence ID" value="XM_031169537.1"/>
</dbReference>
<evidence type="ECO:0000256" key="4">
    <source>
        <dbReference type="ARBA" id="ARBA00022679"/>
    </source>
</evidence>
<dbReference type="InterPro" id="IPR011989">
    <property type="entry name" value="ARM-like"/>
</dbReference>
<feature type="region of interest" description="Disordered" evidence="7">
    <location>
        <begin position="1416"/>
        <end position="1501"/>
    </location>
</feature>
<feature type="compositionally biased region" description="Polar residues" evidence="7">
    <location>
        <begin position="14"/>
        <end position="23"/>
    </location>
</feature>
<comment type="caution">
    <text evidence="9">The sequence shown here is derived from an EMBL/GenBank/DDBJ whole genome shotgun (WGS) entry which is preliminary data.</text>
</comment>
<evidence type="ECO:0000256" key="2">
    <source>
        <dbReference type="ARBA" id="ARBA00006331"/>
    </source>
</evidence>
<dbReference type="GO" id="GO:0061630">
    <property type="term" value="F:ubiquitin protein ligase activity"/>
    <property type="evidence" value="ECO:0007669"/>
    <property type="project" value="UniProtKB-EC"/>
</dbReference>
<dbReference type="SMART" id="SM00119">
    <property type="entry name" value="HECTc"/>
    <property type="match status" value="1"/>
</dbReference>
<dbReference type="Gene3D" id="3.30.2410.10">
    <property type="entry name" value="Hect, E3 ligase catalytic domain"/>
    <property type="match status" value="1"/>
</dbReference>
<name>A0A507C396_9FUNG</name>
<dbReference type="PANTHER" id="PTHR45670">
    <property type="entry name" value="E3 UBIQUITIN-PROTEIN LIGASE TRIP12"/>
    <property type="match status" value="1"/>
</dbReference>
<dbReference type="PANTHER" id="PTHR45670:SF1">
    <property type="entry name" value="E3 UBIQUITIN-PROTEIN LIGASE HECTD1"/>
    <property type="match status" value="1"/>
</dbReference>
<feature type="compositionally biased region" description="Low complexity" evidence="7">
    <location>
        <begin position="1587"/>
        <end position="1622"/>
    </location>
</feature>
<feature type="compositionally biased region" description="Basic residues" evidence="7">
    <location>
        <begin position="193"/>
        <end position="206"/>
    </location>
</feature>
<feature type="compositionally biased region" description="Low complexity" evidence="7">
    <location>
        <begin position="1465"/>
        <end position="1476"/>
    </location>
</feature>
<sequence length="2409" mass="259750">MDKKTKALSAVAEDQSSPRTSRSSTKHVADSETIQSLSATTSPTPSPSSKKRKAVDPPSPLESPSSSSRYPKRARSVPVSPSTNRTESSKRKRSVGDVAQSLELAEEPKSSIDASPRRKRQAAVVAASNISSTYTTGRTTTSTANTPPVPSPMAKEKGKSKKSIPDVEQDEEDASVFSSMVDDETLLVDSGARRNKSRNRTSRKERKAKDQDAPSSSPSKNSSDAPVIRKTRSRQGDPDPVPVEEPESPATSSNELKPPAPPTHGGDTKDKPPATSTSNPTPPATETNPDQPHIDRMDEDEDDDEDDDDYGMHDMPRPPHSAGSSAIPSTGTSIAAAATNALRNYDILSGMSRASLSPRWRETLESIKSGEPDRQERALQEIANLLAMTQEGDFPRTMAGFSIDDFIRAWLEILQLPMPELDESIALFISELGDAAQDFLEELDPTHSGPIRVLCLRCLTNLLDVNPPSALHLIANDGITVLVEHCLSITRQEHRDIAENALAVIERIARDYSEAVIKAGALESCLNKLEFYSTHYQRIGSAAVSYACTRLPISRAPVPPAAVPHTLNMIELAVPYLPALINHHDAKVAENIVRATSHIVQWAAQWETVGDRVLGVAGDALLVNSLKLITPATPGNAPSLAFTNPAIFSHILKMFTGVAKGLPSMSRNLLVDLGFPEVLKGILTGGAVLTQNENGVWDLEELATVVASACQSRSSESLVDILTLASELLPKLPSDGIWTTRVPESESNKVETETAPAPVQTPTSASPSKLARGREAAASAAASAAVSVAAKYKRRVVMLKENPEMLMAYTSELMPILIEVFNASANSDVRRKAVECVAKAVAHSSDADILANALSKCKSFGKFVSDLIAVKEIALAPDSTVPTQDRRDALILVSAGIQIAQTVTTKCGDRLGSIFAREGVLSEMERVVELGDRPSIPMSPAKLAASNSMNDLVPYFKQMRNRSRLGGLLTALFGSENGPSMNNANTSEKLRRLRSLAEALEDAEDDGEEVEITGGNGGDDEESTPKPKPALHINEAGEASASADSSSKPAVPEEGSTSTSSKAEKGKAPVVTEETTASTSSSEAKLEKTKSTGADKTATATSASPTPDPAMQEQQYLQTLERIIRSEGDGSSPSPLPAVKVLNEESVSEADIQEWIVWMCRKIVAESRLDGAGLKRKDQVLDELRRLGSELKALSAPEGDSEPGGLALSTLNKVAQHFATQSTVEGVGITGFEILESGIIDAISEYLSTPAPCDLVEPPAPEDSEGNAVYQSGIMLRLRAFLHVFMNGPTPDPRHGNYFVPNAFRRLVQRLQESLARAERFEISTGTPASASAYTGYDGGSGLYGLLSGSYGMGPREAQNPSLQLARQLRIKLIAEDPTTVPAQYRALLVSVHAVAAFQSIEDFLKPKIAHMPPAETVENPATTSTSTSTEAGGTASTEKVADASTTAGNPTNSGDDVEKPQPNDTDTVADAPVVVQKTTTEATPVTNERDVGDDEDMPDHKEDDVAIREQIAIGEHDEDHDMDDEYHDDGDDDDMMDDQTGSTLSDLLLHTEEMQRLHRGQNETSTPPSGSSTHRRTSVVDLRLDPPASSPTTESQPPSQNPATDSANTPPQPPSSATTTDAVEDKSVSTSQTTQKATASSSTASMSYASVAAAGQNSFKVQFIIDDTVVPTSSTIFGALYSSERSKRIASGQSASQINVFSQICSIKYRKVPINEASLSADKLDDGEKSNDEVEGTDNAHKLKVRLPYETDAPTGVAKDSIAGKLMHLLRLLYGLNTSWHDIYSEDESDSTAVELDSVEAAAAAAEDSVLRKPPQAVVHVPHDTTPITIAPLPLKAFNSSKLTAKLNRQLDEPLIVAGHVLPDWCTAVARDFSFLVPFETRLIYLQSTSFGYSRSMNRWQNAQQQQSAASGSRRAEQPQLLGRMSRQKVRIPRARLLDTMIKIMESWGSTQSLLEIEYQDEVGTGLGPTLEFYSTVCREVRLRSGVAIGAVSKSKSKRTSSSVLSTKASQDLIKPSGAYRVWRDDGGMGATRAAKKPSPTKSKSKSSKGKGKPPSSKDSDDVEMVAVDAKPEEPAMHDEVVNSPLGLFPAPMTQEQAESEAGERVLNLFLHLGTFVAKALLDSRIIDLPFSPLFIELVVMNGVSDPSTRGPLLHSIKHVDPSLHASLLKLRQCVTMKKMIENQTNLSSEEKQRRIKDIKMQDASIEDLSLDFTLPGYPDIELVDDGTNVPVTLDNLDLYIDRVTEMTISEGIMKQVNAFRQGFNLVFPISDLKSFTVQELSVMTGGSAEEDWSPNTIADAIKADHGYSSTSQQVEWLVNILSDYDKGRRREFLQFVSGAPKLPFGGFKVLNPPLTVVRRDGRRPDEDLPSVMTCTNYLKIPPYSSMQIMKERLGVAIREGAGCFHLS</sequence>
<evidence type="ECO:0000259" key="8">
    <source>
        <dbReference type="PROSITE" id="PS50237"/>
    </source>
</evidence>
<feature type="compositionally biased region" description="Polar residues" evidence="7">
    <location>
        <begin position="1563"/>
        <end position="1573"/>
    </location>
</feature>
<feature type="compositionally biased region" description="Polar residues" evidence="7">
    <location>
        <begin position="1444"/>
        <end position="1455"/>
    </location>
</feature>
<dbReference type="Gene3D" id="3.90.1750.10">
    <property type="entry name" value="Hect, E3 ligase catalytic domains"/>
    <property type="match status" value="1"/>
</dbReference>
<feature type="region of interest" description="Disordered" evidence="7">
    <location>
        <begin position="740"/>
        <end position="772"/>
    </location>
</feature>
<evidence type="ECO:0000256" key="6">
    <source>
        <dbReference type="PROSITE-ProRule" id="PRU00104"/>
    </source>
</evidence>
<dbReference type="InterPro" id="IPR035983">
    <property type="entry name" value="Hect_E3_ubiquitin_ligase"/>
</dbReference>
<feature type="compositionally biased region" description="Low complexity" evidence="7">
    <location>
        <begin position="1629"/>
        <end position="1645"/>
    </location>
</feature>
<feature type="compositionally biased region" description="Basic residues" evidence="7">
    <location>
        <begin position="2044"/>
        <end position="2053"/>
    </location>
</feature>
<evidence type="ECO:0000313" key="10">
    <source>
        <dbReference type="Proteomes" id="UP000319731"/>
    </source>
</evidence>
<dbReference type="GO" id="GO:0016607">
    <property type="term" value="C:nuclear speck"/>
    <property type="evidence" value="ECO:0007669"/>
    <property type="project" value="TreeGrafter"/>
</dbReference>
<dbReference type="EMBL" id="QEAO01000020">
    <property type="protein sequence ID" value="TPX33519.1"/>
    <property type="molecule type" value="Genomic_DNA"/>
</dbReference>
<feature type="compositionally biased region" description="Low complexity" evidence="7">
    <location>
        <begin position="214"/>
        <end position="223"/>
    </location>
</feature>
<feature type="compositionally biased region" description="Low complexity" evidence="7">
    <location>
        <begin position="1422"/>
        <end position="1439"/>
    </location>
</feature>
<feature type="active site" description="Glycyl thioester intermediate" evidence="6">
    <location>
        <position position="2376"/>
    </location>
</feature>
<feature type="region of interest" description="Disordered" evidence="7">
    <location>
        <begin position="1001"/>
        <end position="1113"/>
    </location>
</feature>
<dbReference type="OrthoDB" id="423283at2759"/>
<comment type="catalytic activity">
    <reaction evidence="1">
        <text>S-ubiquitinyl-[E2 ubiquitin-conjugating enzyme]-L-cysteine + [acceptor protein]-L-lysine = [E2 ubiquitin-conjugating enzyme]-L-cysteine + N(6)-ubiquitinyl-[acceptor protein]-L-lysine.</text>
        <dbReference type="EC" id="2.3.2.26"/>
    </reaction>
</comment>
<dbReference type="InterPro" id="IPR045322">
    <property type="entry name" value="HECTD1/TRIP12-like"/>
</dbReference>
<dbReference type="SUPFAM" id="SSF56204">
    <property type="entry name" value="Hect, E3 ligase catalytic domain"/>
    <property type="match status" value="1"/>
</dbReference>
<organism evidence="9 10">
    <name type="scientific">Synchytrium microbalum</name>
    <dbReference type="NCBI Taxonomy" id="1806994"/>
    <lineage>
        <taxon>Eukaryota</taxon>
        <taxon>Fungi</taxon>
        <taxon>Fungi incertae sedis</taxon>
        <taxon>Chytridiomycota</taxon>
        <taxon>Chytridiomycota incertae sedis</taxon>
        <taxon>Chytridiomycetes</taxon>
        <taxon>Synchytriales</taxon>
        <taxon>Synchytriaceae</taxon>
        <taxon>Synchytrium</taxon>
    </lineage>
</organism>
<feature type="compositionally biased region" description="Low complexity" evidence="7">
    <location>
        <begin position="1036"/>
        <end position="1050"/>
    </location>
</feature>
<feature type="region of interest" description="Disordered" evidence="7">
    <location>
        <begin position="2025"/>
        <end position="2065"/>
    </location>
</feature>
<dbReference type="GO" id="GO:0000209">
    <property type="term" value="P:protein polyubiquitination"/>
    <property type="evidence" value="ECO:0007669"/>
    <property type="project" value="TreeGrafter"/>
</dbReference>
<feature type="region of interest" description="Disordered" evidence="7">
    <location>
        <begin position="1558"/>
        <end position="1645"/>
    </location>
</feature>
<evidence type="ECO:0000256" key="7">
    <source>
        <dbReference type="SAM" id="MobiDB-lite"/>
    </source>
</evidence>
<feature type="compositionally biased region" description="Low complexity" evidence="7">
    <location>
        <begin position="131"/>
        <end position="146"/>
    </location>
</feature>
<keyword evidence="4" id="KW-0808">Transferase</keyword>
<feature type="domain" description="HECT" evidence="8">
    <location>
        <begin position="2089"/>
        <end position="2409"/>
    </location>
</feature>
<dbReference type="InterPro" id="IPR016024">
    <property type="entry name" value="ARM-type_fold"/>
</dbReference>
<feature type="compositionally biased region" description="Polar residues" evidence="7">
    <location>
        <begin position="1477"/>
        <end position="1487"/>
    </location>
</feature>
<dbReference type="GeneID" id="42004834"/>
<dbReference type="SUPFAM" id="SSF48371">
    <property type="entry name" value="ARM repeat"/>
    <property type="match status" value="1"/>
</dbReference>
<evidence type="ECO:0000313" key="9">
    <source>
        <dbReference type="EMBL" id="TPX33519.1"/>
    </source>
</evidence>
<feature type="compositionally biased region" description="Acidic residues" evidence="7">
    <location>
        <begin position="1521"/>
        <end position="1538"/>
    </location>
</feature>
<evidence type="ECO:0000256" key="3">
    <source>
        <dbReference type="ARBA" id="ARBA00012485"/>
    </source>
</evidence>
<dbReference type="Gene3D" id="1.25.10.10">
    <property type="entry name" value="Leucine-rich Repeat Variant"/>
    <property type="match status" value="1"/>
</dbReference>
<feature type="region of interest" description="Disordered" evidence="7">
    <location>
        <begin position="1903"/>
        <end position="1926"/>
    </location>
</feature>
<evidence type="ECO:0000256" key="1">
    <source>
        <dbReference type="ARBA" id="ARBA00000885"/>
    </source>
</evidence>
<keyword evidence="10" id="KW-1185">Reference proteome</keyword>
<dbReference type="Proteomes" id="UP000319731">
    <property type="component" value="Unassembled WGS sequence"/>
</dbReference>
<feature type="compositionally biased region" description="Low complexity" evidence="7">
    <location>
        <begin position="273"/>
        <end position="289"/>
    </location>
</feature>
<feature type="compositionally biased region" description="Basic and acidic residues" evidence="7">
    <location>
        <begin position="743"/>
        <end position="752"/>
    </location>
</feature>
<dbReference type="EC" id="2.3.2.26" evidence="3"/>
<dbReference type="GO" id="GO:0043161">
    <property type="term" value="P:proteasome-mediated ubiquitin-dependent protein catabolic process"/>
    <property type="evidence" value="ECO:0007669"/>
    <property type="project" value="TreeGrafter"/>
</dbReference>
<dbReference type="InterPro" id="IPR000569">
    <property type="entry name" value="HECT_dom"/>
</dbReference>
<dbReference type="PROSITE" id="PS50237">
    <property type="entry name" value="HECT"/>
    <property type="match status" value="1"/>
</dbReference>
<comment type="similarity">
    <text evidence="2">Belongs to the UPL family. K-HECT subfamily.</text>
</comment>
<feature type="region of interest" description="Disordered" evidence="7">
    <location>
        <begin position="1"/>
        <end position="329"/>
    </location>
</feature>
<feature type="compositionally biased region" description="Acidic residues" evidence="7">
    <location>
        <begin position="1001"/>
        <end position="1011"/>
    </location>
</feature>